<evidence type="ECO:0008006" key="3">
    <source>
        <dbReference type="Google" id="ProtNLM"/>
    </source>
</evidence>
<reference evidence="1" key="1">
    <citation type="submission" date="2020-04" db="EMBL/GenBank/DDBJ databases">
        <authorList>
            <person name="Zhang T."/>
        </authorList>
    </citation>
    <scope>NUCLEOTIDE SEQUENCE</scope>
    <source>
        <strain evidence="1">HKST-UBA01</strain>
    </source>
</reference>
<gene>
    <name evidence="1" type="ORF">KC729_10270</name>
</gene>
<sequence length="583" mass="62828">MSLPALVRSIPIRLGMFFVLSGLSFGCGEPTEPDSRPGLHWIVESTAEEIHSIASYGGQWFAVGPSGGIYELRDGDWRLVESGTDQILVDIWGSQEAGVFAVGTHGACVHYDGTSWSAIETGSDATLLTVWGFGTDHVLAAGEPRVLLRYDGTSWSEDRVEALRDWVVALGGTAPDDVHAVGIRGLAAHFDGSTWTRLSPGTNENLRDVWAFTGTEVYACGSAGTLLRYDADAWFGLDPPGGYEFALNGIWGRSPRDLYVAGESAVLHFDGDVWDSRPLGARPRNTASIFGDAEGTIRVAHGSSIYRLDGSDWVPELTARPVNLFDVWTISPDHSIAVGDRLVMTGLSQFWYVSHEDPTASWKAVWASGPRDIFVVGDDGRILHYDGSIWAEMSSGTTQDLMGIWGFGPAEVFAVGTVGTILRYDGAVWSLLPPVGVPGQHCTGVWGAGSDDLFVSTHRGVYRRNHEVWTQMEGSGSGLEDIHGLSASDVTAVCDAGQIYHFDGTSWSIQLAERAENLLGIWRSGPGAGYAAGVRGTLMRLVDGSWTQMDGPVDQAWFGICATSDNEVIAVGSSSRIQRYTSR</sequence>
<evidence type="ECO:0000313" key="2">
    <source>
        <dbReference type="Proteomes" id="UP000697710"/>
    </source>
</evidence>
<name>A0A956LZV7_UNCEI</name>
<dbReference type="Proteomes" id="UP000697710">
    <property type="component" value="Unassembled WGS sequence"/>
</dbReference>
<protein>
    <recommendedName>
        <fullName evidence="3">Photosynthesis system II assembly factor Ycf48/Hcf136-like domain-containing protein</fullName>
    </recommendedName>
</protein>
<comment type="caution">
    <text evidence="1">The sequence shown here is derived from an EMBL/GenBank/DDBJ whole genome shotgun (WGS) entry which is preliminary data.</text>
</comment>
<reference evidence="1" key="2">
    <citation type="journal article" date="2021" name="Microbiome">
        <title>Successional dynamics and alternative stable states in a saline activated sludge microbial community over 9 years.</title>
        <authorList>
            <person name="Wang Y."/>
            <person name="Ye J."/>
            <person name="Ju F."/>
            <person name="Liu L."/>
            <person name="Boyd J.A."/>
            <person name="Deng Y."/>
            <person name="Parks D.H."/>
            <person name="Jiang X."/>
            <person name="Yin X."/>
            <person name="Woodcroft B.J."/>
            <person name="Tyson G.W."/>
            <person name="Hugenholtz P."/>
            <person name="Polz M.F."/>
            <person name="Zhang T."/>
        </authorList>
    </citation>
    <scope>NUCLEOTIDE SEQUENCE</scope>
    <source>
        <strain evidence="1">HKST-UBA01</strain>
    </source>
</reference>
<proteinExistence type="predicted"/>
<dbReference type="AlphaFoldDB" id="A0A956LZV7"/>
<organism evidence="1 2">
    <name type="scientific">Eiseniibacteriota bacterium</name>
    <dbReference type="NCBI Taxonomy" id="2212470"/>
    <lineage>
        <taxon>Bacteria</taxon>
        <taxon>Candidatus Eiseniibacteriota</taxon>
    </lineage>
</organism>
<accession>A0A956LZV7</accession>
<dbReference type="EMBL" id="JAGQHR010000291">
    <property type="protein sequence ID" value="MCA9728057.1"/>
    <property type="molecule type" value="Genomic_DNA"/>
</dbReference>
<evidence type="ECO:0000313" key="1">
    <source>
        <dbReference type="EMBL" id="MCA9728057.1"/>
    </source>
</evidence>